<feature type="compositionally biased region" description="Basic and acidic residues" evidence="1">
    <location>
        <begin position="506"/>
        <end position="517"/>
    </location>
</feature>
<comment type="caution">
    <text evidence="2">The sequence shown here is derived from an EMBL/GenBank/DDBJ whole genome shotgun (WGS) entry which is preliminary data.</text>
</comment>
<accession>A0ABN8CU14</accession>
<organism evidence="2 3">
    <name type="scientific">Peronospora belbahrii</name>
    <dbReference type="NCBI Taxonomy" id="622444"/>
    <lineage>
        <taxon>Eukaryota</taxon>
        <taxon>Sar</taxon>
        <taxon>Stramenopiles</taxon>
        <taxon>Oomycota</taxon>
        <taxon>Peronosporomycetes</taxon>
        <taxon>Peronosporales</taxon>
        <taxon>Peronosporaceae</taxon>
        <taxon>Peronospora</taxon>
    </lineage>
</organism>
<evidence type="ECO:0000256" key="1">
    <source>
        <dbReference type="SAM" id="MobiDB-lite"/>
    </source>
</evidence>
<evidence type="ECO:0000313" key="3">
    <source>
        <dbReference type="Proteomes" id="UP001158986"/>
    </source>
</evidence>
<name>A0ABN8CU14_9STRA</name>
<sequence length="578" mass="62099">MRLCYTIVVTSTITFIVNIHQNGLVSAQYVDTYRNENINVAQVDPNDGLPMYPTPPVPVNYGYQGMNAMDTLSSQPVPAYPQVPVNYDFQDMNAMDTLSSQRVPAYPQVPVNYNFQDMNAMDTSSSQRVHAYPVSYDTQGTGGLDRPLSNTIGNGGRDDLQSLQTPSSGGFANQPSLRVSDTSGVKPSLQFGKEVPLATNSLQKDLDDDEHPVNETSAKAVLTAPTAGDLNAAGKAAKEASTPESTKVVRPDTKSTVDSADDTEDDNNTSGVKPSLQFGKEVPLATNSLQKDLDDDEHPVKETSAKAVLTVPTAGDLKEASTLESVKEVSSDTKATVDSADDAKDDGTTSAAKPVSKSETKKGPNDFLQDENFQQYLDDMFSGSGSRDILQELTGQTFKPKESEESSPYQKTSTTLTKGVNDFLQDENFQQYLDDMFSGSGSRDILQELTGQTFKPKESEESSPYQKTSTTLTKGVTGGVVTDKAVAYKAATDATADIKYEEDDATSDKDDDKKDVKGPIGNVEVTAATPSEDLPTEEVTVTSGKTEVIPTCSGVISKAKSWFARTLNIGHDICASKS</sequence>
<keyword evidence="3" id="KW-1185">Reference proteome</keyword>
<reference evidence="2 3" key="1">
    <citation type="submission" date="2021-11" db="EMBL/GenBank/DDBJ databases">
        <authorList>
            <person name="Islam A."/>
            <person name="Islam S."/>
            <person name="Flora M.S."/>
            <person name="Rahman M."/>
            <person name="Ziaur R.M."/>
            <person name="Epstein J.H."/>
            <person name="Hassan M."/>
            <person name="Klassen M."/>
            <person name="Woodard K."/>
            <person name="Webb A."/>
            <person name="Webby R.J."/>
            <person name="El Zowalaty M.E."/>
        </authorList>
    </citation>
    <scope>NUCLEOTIDE SEQUENCE [LARGE SCALE GENOMIC DNA]</scope>
    <source>
        <strain evidence="2">Pbs1</strain>
    </source>
</reference>
<protein>
    <submittedName>
        <fullName evidence="2">Uncharacterized protein</fullName>
    </submittedName>
</protein>
<feature type="region of interest" description="Disordered" evidence="1">
    <location>
        <begin position="136"/>
        <end position="194"/>
    </location>
</feature>
<gene>
    <name evidence="2" type="ORF">PBS001_LOCUS2790</name>
</gene>
<feature type="compositionally biased region" description="Polar residues" evidence="1">
    <location>
        <begin position="406"/>
        <end position="417"/>
    </location>
</feature>
<feature type="compositionally biased region" description="Polar residues" evidence="1">
    <location>
        <begin position="161"/>
        <end position="185"/>
    </location>
</feature>
<dbReference type="Proteomes" id="UP001158986">
    <property type="component" value="Unassembled WGS sequence"/>
</dbReference>
<feature type="region of interest" description="Disordered" evidence="1">
    <location>
        <begin position="231"/>
        <end position="417"/>
    </location>
</feature>
<evidence type="ECO:0000313" key="2">
    <source>
        <dbReference type="EMBL" id="CAH0516104.1"/>
    </source>
</evidence>
<feature type="region of interest" description="Disordered" evidence="1">
    <location>
        <begin position="497"/>
        <end position="543"/>
    </location>
</feature>
<feature type="compositionally biased region" description="Basic and acidic residues" evidence="1">
    <location>
        <begin position="316"/>
        <end position="331"/>
    </location>
</feature>
<dbReference type="EMBL" id="CAKLCB010000152">
    <property type="protein sequence ID" value="CAH0516104.1"/>
    <property type="molecule type" value="Genomic_DNA"/>
</dbReference>
<feature type="region of interest" description="Disordered" evidence="1">
    <location>
        <begin position="451"/>
        <end position="471"/>
    </location>
</feature>
<proteinExistence type="predicted"/>